<dbReference type="Proteomes" id="UP001151760">
    <property type="component" value="Unassembled WGS sequence"/>
</dbReference>
<dbReference type="EMBL" id="BQNB010010060">
    <property type="protein sequence ID" value="GJS72174.1"/>
    <property type="molecule type" value="Genomic_DNA"/>
</dbReference>
<proteinExistence type="predicted"/>
<evidence type="ECO:0000313" key="2">
    <source>
        <dbReference type="EMBL" id="GJS72174.1"/>
    </source>
</evidence>
<evidence type="ECO:0000313" key="3">
    <source>
        <dbReference type="Proteomes" id="UP001151760"/>
    </source>
</evidence>
<reference evidence="2" key="2">
    <citation type="submission" date="2022-01" db="EMBL/GenBank/DDBJ databases">
        <authorList>
            <person name="Yamashiro T."/>
            <person name="Shiraishi A."/>
            <person name="Satake H."/>
            <person name="Nakayama K."/>
        </authorList>
    </citation>
    <scope>NUCLEOTIDE SEQUENCE</scope>
</reference>
<sequence>MGVANSYVANSATTEVANSDIANSNTTEIANSGIANSATTEAANSDIENSATIEISNSATTEIANSDIANSATTEIANSNIANSATTEIANLDKDQHSIDFHVVVNRIHVDYAALLWWDFLHCVQQKKDQIQYLRFTKLTIADLMKKFSSIAQRLEGDYHSVKDDILRNQFTQGTIRTPSAHRTPTPTTIAGDVVQKNTTPIPTLSNDREREEESYASEFVNSVFQDDDDDSDNRIEPESHKKHSEMVDDDDENEKEKKDDNDDDINDDHTDQTLDIT</sequence>
<feature type="compositionally biased region" description="Basic and acidic residues" evidence="1">
    <location>
        <begin position="268"/>
        <end position="278"/>
    </location>
</feature>
<feature type="region of interest" description="Disordered" evidence="1">
    <location>
        <begin position="173"/>
        <end position="278"/>
    </location>
</feature>
<keyword evidence="3" id="KW-1185">Reference proteome</keyword>
<reference evidence="2" key="1">
    <citation type="journal article" date="2022" name="Int. J. Mol. Sci.">
        <title>Draft Genome of Tanacetum Coccineum: Genomic Comparison of Closely Related Tanacetum-Family Plants.</title>
        <authorList>
            <person name="Yamashiro T."/>
            <person name="Shiraishi A."/>
            <person name="Nakayama K."/>
            <person name="Satake H."/>
        </authorList>
    </citation>
    <scope>NUCLEOTIDE SEQUENCE</scope>
</reference>
<accession>A0ABQ4Y3C7</accession>
<evidence type="ECO:0000256" key="1">
    <source>
        <dbReference type="SAM" id="MobiDB-lite"/>
    </source>
</evidence>
<gene>
    <name evidence="2" type="ORF">Tco_0705015</name>
</gene>
<comment type="caution">
    <text evidence="2">The sequence shown here is derived from an EMBL/GenBank/DDBJ whole genome shotgun (WGS) entry which is preliminary data.</text>
</comment>
<protein>
    <submittedName>
        <fullName evidence="2">Uncharacterized protein</fullName>
    </submittedName>
</protein>
<name>A0ABQ4Y3C7_9ASTR</name>
<feature type="compositionally biased region" description="Polar residues" evidence="1">
    <location>
        <begin position="196"/>
        <end position="206"/>
    </location>
</feature>
<organism evidence="2 3">
    <name type="scientific">Tanacetum coccineum</name>
    <dbReference type="NCBI Taxonomy" id="301880"/>
    <lineage>
        <taxon>Eukaryota</taxon>
        <taxon>Viridiplantae</taxon>
        <taxon>Streptophyta</taxon>
        <taxon>Embryophyta</taxon>
        <taxon>Tracheophyta</taxon>
        <taxon>Spermatophyta</taxon>
        <taxon>Magnoliopsida</taxon>
        <taxon>eudicotyledons</taxon>
        <taxon>Gunneridae</taxon>
        <taxon>Pentapetalae</taxon>
        <taxon>asterids</taxon>
        <taxon>campanulids</taxon>
        <taxon>Asterales</taxon>
        <taxon>Asteraceae</taxon>
        <taxon>Asteroideae</taxon>
        <taxon>Anthemideae</taxon>
        <taxon>Anthemidinae</taxon>
        <taxon>Tanacetum</taxon>
    </lineage>
</organism>
<feature type="compositionally biased region" description="Polar residues" evidence="1">
    <location>
        <begin position="173"/>
        <end position="189"/>
    </location>
</feature>